<name>A0A7D5IQQ3_9EURY</name>
<evidence type="ECO:0000313" key="1">
    <source>
        <dbReference type="EMBL" id="QLC51105.1"/>
    </source>
</evidence>
<keyword evidence="2" id="KW-1185">Reference proteome</keyword>
<organism evidence="1 2">
    <name type="scientific">Methanolobus zinderi</name>
    <dbReference type="NCBI Taxonomy" id="536044"/>
    <lineage>
        <taxon>Archaea</taxon>
        <taxon>Methanobacteriati</taxon>
        <taxon>Methanobacteriota</taxon>
        <taxon>Stenosarchaea group</taxon>
        <taxon>Methanomicrobia</taxon>
        <taxon>Methanosarcinales</taxon>
        <taxon>Methanosarcinaceae</taxon>
        <taxon>Methanolobus</taxon>
    </lineage>
</organism>
<dbReference type="EMBL" id="CP058215">
    <property type="protein sequence ID" value="QLC51105.1"/>
    <property type="molecule type" value="Genomic_DNA"/>
</dbReference>
<proteinExistence type="predicted"/>
<reference evidence="1 2" key="1">
    <citation type="submission" date="2020-06" db="EMBL/GenBank/DDBJ databases">
        <title>Methanolobus halotolerans sp. nov., isolated from a saline lake Tus in Siberia.</title>
        <authorList>
            <person name="Shen Y."/>
            <person name="Chen S.-C."/>
            <person name="Lai M.-C."/>
            <person name="Huang H.-H."/>
            <person name="Chiu H.-H."/>
            <person name="Tang S.-L."/>
            <person name="Rogozin D.Y."/>
            <person name="Degermendzhy A.G."/>
        </authorList>
    </citation>
    <scope>NUCLEOTIDE SEQUENCE [LARGE SCALE GENOMIC DNA]</scope>
    <source>
        <strain evidence="1 2">DSM 21339</strain>
    </source>
</reference>
<dbReference type="AlphaFoldDB" id="A0A7D5IQQ3"/>
<gene>
    <name evidence="1" type="ORF">HWN40_13195</name>
</gene>
<protein>
    <submittedName>
        <fullName evidence="1">Uncharacterized protein</fullName>
    </submittedName>
</protein>
<dbReference type="KEGG" id="mzi:HWN40_13195"/>
<evidence type="ECO:0000313" key="2">
    <source>
        <dbReference type="Proteomes" id="UP000509594"/>
    </source>
</evidence>
<accession>A0A7D5IQQ3</accession>
<dbReference type="RefSeq" id="WP_176966160.1">
    <property type="nucleotide sequence ID" value="NZ_CP058215.1"/>
</dbReference>
<sequence>MNDLIKDTLRSLYEGEMTFSEASSLLEVSKDEVEEMLESFEWVPSAERISELCEIEKETISLIENKNETVIFKVTDNSAYSFESIEFMEPVSNFSINTNTPIRTFAQCPQDNIVFSSTDDDAISYIQ</sequence>
<dbReference type="GeneID" id="55822648"/>
<dbReference type="Proteomes" id="UP000509594">
    <property type="component" value="Chromosome"/>
</dbReference>